<reference evidence="1 2" key="1">
    <citation type="submission" date="2021-01" db="EMBL/GenBank/DDBJ databases">
        <title>Genomic Encyclopedia of Type Strains, Phase IV (KMG-IV): sequencing the most valuable type-strain genomes for metagenomic binning, comparative biology and taxonomic classification.</title>
        <authorList>
            <person name="Goeker M."/>
        </authorList>
    </citation>
    <scope>NUCLEOTIDE SEQUENCE [LARGE SCALE GENOMIC DNA]</scope>
    <source>
        <strain evidence="1 2">DSM 105453</strain>
    </source>
</reference>
<accession>A0ABS2R844</accession>
<dbReference type="EMBL" id="JAFBFH010000018">
    <property type="protein sequence ID" value="MBM7715825.1"/>
    <property type="molecule type" value="Genomic_DNA"/>
</dbReference>
<organism evidence="1 2">
    <name type="scientific">Siminovitchia thermophila</name>
    <dbReference type="NCBI Taxonomy" id="1245522"/>
    <lineage>
        <taxon>Bacteria</taxon>
        <taxon>Bacillati</taxon>
        <taxon>Bacillota</taxon>
        <taxon>Bacilli</taxon>
        <taxon>Bacillales</taxon>
        <taxon>Bacillaceae</taxon>
        <taxon>Siminovitchia</taxon>
    </lineage>
</organism>
<keyword evidence="2" id="KW-1185">Reference proteome</keyword>
<protein>
    <submittedName>
        <fullName evidence="1">Uncharacterized protein</fullName>
    </submittedName>
</protein>
<comment type="caution">
    <text evidence="1">The sequence shown here is derived from an EMBL/GenBank/DDBJ whole genome shotgun (WGS) entry which is preliminary data.</text>
</comment>
<dbReference type="Proteomes" id="UP000823485">
    <property type="component" value="Unassembled WGS sequence"/>
</dbReference>
<gene>
    <name evidence="1" type="ORF">JOC94_002814</name>
</gene>
<name>A0ABS2R844_9BACI</name>
<evidence type="ECO:0000313" key="1">
    <source>
        <dbReference type="EMBL" id="MBM7715825.1"/>
    </source>
</evidence>
<proteinExistence type="predicted"/>
<sequence>MYKEFFAGPIIEKESQMFFAGLLFDGMIIVDLN</sequence>
<evidence type="ECO:0000313" key="2">
    <source>
        <dbReference type="Proteomes" id="UP000823485"/>
    </source>
</evidence>